<keyword evidence="3 7" id="KW-0436">Ligase</keyword>
<dbReference type="HAMAP" id="MF_02090">
    <property type="entry name" value="NadE_glutamine_dep"/>
    <property type="match status" value="1"/>
</dbReference>
<dbReference type="Gene3D" id="3.60.110.10">
    <property type="entry name" value="Carbon-nitrogen hydrolase"/>
    <property type="match status" value="1"/>
</dbReference>
<comment type="function">
    <text evidence="7">Catalyzes the ATP-dependent amidation of deamido-NAD to form NAD. Uses L-glutamine as a nitrogen source.</text>
</comment>
<feature type="binding site" evidence="7">
    <location>
        <position position="376"/>
    </location>
    <ligand>
        <name>deamido-NAD(+)</name>
        <dbReference type="ChEBI" id="CHEBI:58437"/>
        <note>ligand shared between two neighboring subunits</note>
    </ligand>
</feature>
<dbReference type="FunFam" id="3.40.50.620:FF:000106">
    <property type="entry name" value="Glutamine-dependent NAD(+) synthetase"/>
    <property type="match status" value="1"/>
</dbReference>
<dbReference type="InterPro" id="IPR036526">
    <property type="entry name" value="C-N_Hydrolase_sf"/>
</dbReference>
<dbReference type="UniPathway" id="UPA00253">
    <property type="reaction ID" value="UER00334"/>
</dbReference>
<dbReference type="GO" id="GO:0005524">
    <property type="term" value="F:ATP binding"/>
    <property type="evidence" value="ECO:0007669"/>
    <property type="project" value="UniProtKB-UniRule"/>
</dbReference>
<dbReference type="SUPFAM" id="SSF56317">
    <property type="entry name" value="Carbon-nitrogen hydrolase"/>
    <property type="match status" value="1"/>
</dbReference>
<keyword evidence="6 7" id="KW-0520">NAD</keyword>
<dbReference type="RefSeq" id="WP_073475486.1">
    <property type="nucleotide sequence ID" value="NZ_FQZU01000010.1"/>
</dbReference>
<feature type="domain" description="CN hydrolase" evidence="10">
    <location>
        <begin position="1"/>
        <end position="255"/>
    </location>
</feature>
<dbReference type="AlphaFoldDB" id="A0A1M6L7N3"/>
<dbReference type="PROSITE" id="PS50263">
    <property type="entry name" value="CN_HYDROLASE"/>
    <property type="match status" value="1"/>
</dbReference>
<feature type="binding site" evidence="7">
    <location>
        <position position="191"/>
    </location>
    <ligand>
        <name>L-glutamine</name>
        <dbReference type="ChEBI" id="CHEBI:58359"/>
    </ligand>
</feature>
<dbReference type="STRING" id="1121393.SAMN02745216_02057"/>
<dbReference type="CDD" id="cd07570">
    <property type="entry name" value="GAT_Gln-NAD-synth"/>
    <property type="match status" value="1"/>
</dbReference>
<evidence type="ECO:0000256" key="4">
    <source>
        <dbReference type="ARBA" id="ARBA00022741"/>
    </source>
</evidence>
<comment type="catalytic activity">
    <reaction evidence="7 8">
        <text>deamido-NAD(+) + L-glutamine + ATP + H2O = L-glutamate + AMP + diphosphate + NAD(+) + H(+)</text>
        <dbReference type="Rhea" id="RHEA:24384"/>
        <dbReference type="ChEBI" id="CHEBI:15377"/>
        <dbReference type="ChEBI" id="CHEBI:15378"/>
        <dbReference type="ChEBI" id="CHEBI:29985"/>
        <dbReference type="ChEBI" id="CHEBI:30616"/>
        <dbReference type="ChEBI" id="CHEBI:33019"/>
        <dbReference type="ChEBI" id="CHEBI:57540"/>
        <dbReference type="ChEBI" id="CHEBI:58359"/>
        <dbReference type="ChEBI" id="CHEBI:58437"/>
        <dbReference type="ChEBI" id="CHEBI:456215"/>
        <dbReference type="EC" id="6.3.5.1"/>
    </reaction>
</comment>
<keyword evidence="5 7" id="KW-0067">ATP-binding</keyword>
<proteinExistence type="inferred from homology"/>
<dbReference type="PANTHER" id="PTHR23090">
    <property type="entry name" value="NH 3 /GLUTAMINE-DEPENDENT NAD + SYNTHETASE"/>
    <property type="match status" value="1"/>
</dbReference>
<dbReference type="InterPro" id="IPR003010">
    <property type="entry name" value="C-N_Hydrolase"/>
</dbReference>
<accession>A0A1M6L7N3</accession>
<dbReference type="SUPFAM" id="SSF52402">
    <property type="entry name" value="Adenine nucleotide alpha hydrolases-like"/>
    <property type="match status" value="1"/>
</dbReference>
<dbReference type="InterPro" id="IPR014445">
    <property type="entry name" value="Gln-dep_NAD_synthase"/>
</dbReference>
<evidence type="ECO:0000256" key="2">
    <source>
        <dbReference type="ARBA" id="ARBA00007145"/>
    </source>
</evidence>
<dbReference type="PANTHER" id="PTHR23090:SF9">
    <property type="entry name" value="GLUTAMINE-DEPENDENT NAD(+) SYNTHETASE"/>
    <property type="match status" value="1"/>
</dbReference>
<feature type="binding site" evidence="7">
    <location>
        <begin position="294"/>
        <end position="301"/>
    </location>
    <ligand>
        <name>ATP</name>
        <dbReference type="ChEBI" id="CHEBI:30616"/>
    </ligand>
</feature>
<dbReference type="NCBIfam" id="TIGR00552">
    <property type="entry name" value="nadE"/>
    <property type="match status" value="1"/>
</dbReference>
<dbReference type="InterPro" id="IPR003694">
    <property type="entry name" value="NAD_synthase"/>
</dbReference>
<feature type="binding site" evidence="7">
    <location>
        <position position="185"/>
    </location>
    <ligand>
        <name>L-glutamine</name>
        <dbReference type="ChEBI" id="CHEBI:58359"/>
    </ligand>
</feature>
<evidence type="ECO:0000313" key="12">
    <source>
        <dbReference type="Proteomes" id="UP000183994"/>
    </source>
</evidence>
<evidence type="ECO:0000256" key="1">
    <source>
        <dbReference type="ARBA" id="ARBA00005188"/>
    </source>
</evidence>
<organism evidence="11 12">
    <name type="scientific">Desulfatibacillum alkenivorans DSM 16219</name>
    <dbReference type="NCBI Taxonomy" id="1121393"/>
    <lineage>
        <taxon>Bacteria</taxon>
        <taxon>Pseudomonadati</taxon>
        <taxon>Thermodesulfobacteriota</taxon>
        <taxon>Desulfobacteria</taxon>
        <taxon>Desulfobacterales</taxon>
        <taxon>Desulfatibacillaceae</taxon>
        <taxon>Desulfatibacillum</taxon>
    </lineage>
</organism>
<dbReference type="OrthoDB" id="9799210at2"/>
<feature type="binding site" evidence="7">
    <location>
        <position position="515"/>
    </location>
    <ligand>
        <name>deamido-NAD(+)</name>
        <dbReference type="ChEBI" id="CHEBI:58437"/>
        <note>ligand shared between two neighboring subunits</note>
    </ligand>
</feature>
<dbReference type="GO" id="GO:0005737">
    <property type="term" value="C:cytoplasm"/>
    <property type="evidence" value="ECO:0007669"/>
    <property type="project" value="InterPro"/>
</dbReference>
<keyword evidence="12" id="KW-1185">Reference proteome</keyword>
<dbReference type="GO" id="GO:0004359">
    <property type="term" value="F:glutaminase activity"/>
    <property type="evidence" value="ECO:0007669"/>
    <property type="project" value="InterPro"/>
</dbReference>
<evidence type="ECO:0000256" key="9">
    <source>
        <dbReference type="RuleBase" id="RU003811"/>
    </source>
</evidence>
<feature type="active site" description="For glutaminase activity" evidence="7">
    <location>
        <position position="112"/>
    </location>
</feature>
<feature type="binding site" evidence="7">
    <location>
        <position position="400"/>
    </location>
    <ligand>
        <name>ATP</name>
        <dbReference type="ChEBI" id="CHEBI:30616"/>
    </ligand>
</feature>
<evidence type="ECO:0000313" key="11">
    <source>
        <dbReference type="EMBL" id="SHJ67231.1"/>
    </source>
</evidence>
<feature type="active site" description="Nucleophile; for glutaminase activity" evidence="7">
    <location>
        <position position="148"/>
    </location>
</feature>
<evidence type="ECO:0000256" key="5">
    <source>
        <dbReference type="ARBA" id="ARBA00022840"/>
    </source>
</evidence>
<sequence>MKIALAQINPIVGDFKGARSKIQDFAQKAKDLSCDLVIFPELSVCGYPPRDLLERKSFIRACQNTVQSLVAEIKGIGVILGFVDRVGGAPGKPIANAAMLFEDGNILEVVHKRLLPTYDVFDESRYFAPGAKAEPFMYKGMNIGLTICEDAWNDKDLFPEQLYDWDPVQTLADKKAALIINIAASPFHAGKRAVRGNIMSHLAKKHRLSCVYVNQVGGNDHLIFDGASTVHTPGGDLAALAGEFEEDLVTFDTETGKGDIHPVCESEAESLAKALVTGVGDYVRKCGFSKVVVGLSGGIDSALTLAVAAEALGPENAYSIFMPSEYTSQQNFTDARELADNLGCPYEIIPITPVFETFLSSLSFCNKEDFGVTEQNIQARTRGSILMAFSNKTGAMVLSTGNKSEVAVGYCTLYGDMNGGLSVISDLPKELVYEVSRYFNKDREIIPESILSKAPSAELRPDQTDQDDLPPYEILDPILHAYIEDLKDPEEIIAMGYDEKIVRDIVRRVVRNEYKRRQAAPGLKLTSKAFGEGRRYPVAQRFKDQDGE</sequence>
<protein>
    <recommendedName>
        <fullName evidence="7 8">Glutamine-dependent NAD(+) synthetase</fullName>
        <ecNumber evidence="7 8">6.3.5.1</ecNumber>
    </recommendedName>
    <alternativeName>
        <fullName evidence="7 8">NAD(+) synthase [glutamine-hydrolyzing]</fullName>
    </alternativeName>
</protein>
<dbReference type="GO" id="GO:0009435">
    <property type="term" value="P:NAD+ biosynthetic process"/>
    <property type="evidence" value="ECO:0007669"/>
    <property type="project" value="UniProtKB-UniRule"/>
</dbReference>
<dbReference type="NCBIfam" id="NF010588">
    <property type="entry name" value="PRK13981.1"/>
    <property type="match status" value="1"/>
</dbReference>
<dbReference type="CDD" id="cd00553">
    <property type="entry name" value="NAD_synthase"/>
    <property type="match status" value="1"/>
</dbReference>
<dbReference type="GO" id="GO:0008795">
    <property type="term" value="F:NAD+ synthase activity"/>
    <property type="evidence" value="ECO:0007669"/>
    <property type="project" value="UniProtKB-UniRule"/>
</dbReference>
<dbReference type="Pfam" id="PF00795">
    <property type="entry name" value="CN_hydrolase"/>
    <property type="match status" value="1"/>
</dbReference>
<keyword evidence="4 7" id="KW-0547">Nucleotide-binding</keyword>
<evidence type="ECO:0000256" key="7">
    <source>
        <dbReference type="HAMAP-Rule" id="MF_02090"/>
    </source>
</evidence>
<dbReference type="PIRSF" id="PIRSF006630">
    <property type="entry name" value="NADS_GAT"/>
    <property type="match status" value="1"/>
</dbReference>
<comment type="caution">
    <text evidence="7">Lacks conserved residue(s) required for the propagation of feature annotation.</text>
</comment>
<evidence type="ECO:0000256" key="3">
    <source>
        <dbReference type="ARBA" id="ARBA00022598"/>
    </source>
</evidence>
<evidence type="ECO:0000256" key="8">
    <source>
        <dbReference type="PIRNR" id="PIRNR006630"/>
    </source>
</evidence>
<name>A0A1M6L7N3_9BACT</name>
<dbReference type="EC" id="6.3.5.1" evidence="7 8"/>
<feature type="binding site" evidence="7">
    <location>
        <position position="118"/>
    </location>
    <ligand>
        <name>L-glutamine</name>
        <dbReference type="ChEBI" id="CHEBI:58359"/>
    </ligand>
</feature>
<dbReference type="InterPro" id="IPR022310">
    <property type="entry name" value="NAD/GMP_synthase"/>
</dbReference>
<dbReference type="Pfam" id="PF02540">
    <property type="entry name" value="NAD_synthase"/>
    <property type="match status" value="1"/>
</dbReference>
<evidence type="ECO:0000259" key="10">
    <source>
        <dbReference type="PROSITE" id="PS50263"/>
    </source>
</evidence>
<dbReference type="EMBL" id="FQZU01000010">
    <property type="protein sequence ID" value="SHJ67231.1"/>
    <property type="molecule type" value="Genomic_DNA"/>
</dbReference>
<evidence type="ECO:0000256" key="6">
    <source>
        <dbReference type="ARBA" id="ARBA00023027"/>
    </source>
</evidence>
<dbReference type="Gene3D" id="3.40.50.620">
    <property type="entry name" value="HUPs"/>
    <property type="match status" value="1"/>
</dbReference>
<reference evidence="12" key="1">
    <citation type="submission" date="2016-11" db="EMBL/GenBank/DDBJ databases">
        <authorList>
            <person name="Varghese N."/>
            <person name="Submissions S."/>
        </authorList>
    </citation>
    <scope>NUCLEOTIDE SEQUENCE [LARGE SCALE GENOMIC DNA]</scope>
    <source>
        <strain evidence="12">DSM 16219</strain>
    </source>
</reference>
<gene>
    <name evidence="7" type="primary">nadE</name>
    <name evidence="11" type="ORF">SAMN02745216_02057</name>
</gene>
<comment type="similarity">
    <text evidence="2 7 8">In the C-terminal section; belongs to the NAD synthetase family.</text>
</comment>
<dbReference type="Proteomes" id="UP000183994">
    <property type="component" value="Unassembled WGS sequence"/>
</dbReference>
<comment type="pathway">
    <text evidence="1 7 8">Cofactor biosynthesis; NAD(+) biosynthesis; NAD(+) from deamido-NAD(+) (L-Gln route): step 1/1.</text>
</comment>
<feature type="binding site" evidence="7">
    <location>
        <position position="405"/>
    </location>
    <ligand>
        <name>deamido-NAD(+)</name>
        <dbReference type="ChEBI" id="CHEBI:58437"/>
        <note>ligand shared between two neighboring subunits</note>
    </ligand>
</feature>
<dbReference type="InterPro" id="IPR014729">
    <property type="entry name" value="Rossmann-like_a/b/a_fold"/>
</dbReference>
<comment type="similarity">
    <text evidence="9">Belongs to the NAD synthetase family.</text>
</comment>
<feature type="active site" description="Proton acceptor; for glutaminase activity" evidence="7">
    <location>
        <position position="41"/>
    </location>
</feature>
<dbReference type="GO" id="GO:0003952">
    <property type="term" value="F:NAD+ synthase (glutamine-hydrolyzing) activity"/>
    <property type="evidence" value="ECO:0007669"/>
    <property type="project" value="UniProtKB-UniRule"/>
</dbReference>